<dbReference type="EMBL" id="KP136319">
    <property type="protein sequence ID" value="AJF98100.1"/>
    <property type="molecule type" value="Genomic_DNA"/>
</dbReference>
<dbReference type="RefSeq" id="YP_009120335.1">
    <property type="nucleotide sequence ID" value="NC_026440.1"/>
</dbReference>
<name>A0A0B5J858_9VIRU</name>
<sequence>MNPQQTVALMAKNNAGRRRADRWTSQNGVPRVPWLPLSFSPHKGAWASKWVEKHLSADPRAQIVVSMWRSPRHESRVASLPWETRWLAPVCAPRLVACLSKKKRDA</sequence>
<accession>A0A0B5J858</accession>
<dbReference type="Proteomes" id="UP000202511">
    <property type="component" value="Segment"/>
</dbReference>
<evidence type="ECO:0000313" key="2">
    <source>
        <dbReference type="Proteomes" id="UP000202511"/>
    </source>
</evidence>
<dbReference type="KEGG" id="vg:23463017"/>
<protein>
    <submittedName>
        <fullName evidence="1">Uncharacterized protein</fullName>
    </submittedName>
</protein>
<dbReference type="GeneID" id="23463017"/>
<evidence type="ECO:0000313" key="1">
    <source>
        <dbReference type="EMBL" id="AJF98100.1"/>
    </source>
</evidence>
<reference evidence="1 2" key="1">
    <citation type="journal article" date="2015" name="Parasitol. Res.">
        <title>Viruses in close associations with free-living amoebae.</title>
        <authorList>
            <person name="Scheid P."/>
        </authorList>
    </citation>
    <scope>NUCLEOTIDE SEQUENCE [LARGE SCALE GENOMIC DNA]</scope>
    <source>
        <strain evidence="1">KlaHel</strain>
    </source>
</reference>
<proteinExistence type="predicted"/>
<organism evidence="1 2">
    <name type="scientific">Pandoravirus inopinatum</name>
    <dbReference type="NCBI Taxonomy" id="1605721"/>
    <lineage>
        <taxon>Viruses</taxon>
        <taxon>Pandoravirus</taxon>
    </lineage>
</organism>